<dbReference type="AlphaFoldDB" id="A0A510X9P8"/>
<reference evidence="1 2" key="1">
    <citation type="submission" date="2019-07" db="EMBL/GenBank/DDBJ databases">
        <title>Whole genome shotgun sequence of Halomonas pacifica NBRC 102220.</title>
        <authorList>
            <person name="Hosoyama A."/>
            <person name="Uohara A."/>
            <person name="Ohji S."/>
            <person name="Ichikawa N."/>
        </authorList>
    </citation>
    <scope>NUCLEOTIDE SEQUENCE [LARGE SCALE GENOMIC DNA]</scope>
    <source>
        <strain evidence="1 2">NBRC 102220</strain>
    </source>
</reference>
<proteinExistence type="predicted"/>
<comment type="caution">
    <text evidence="1">The sequence shown here is derived from an EMBL/GenBank/DDBJ whole genome shotgun (WGS) entry which is preliminary data.</text>
</comment>
<dbReference type="Proteomes" id="UP000321275">
    <property type="component" value="Unassembled WGS sequence"/>
</dbReference>
<accession>A0A510X9P8</accession>
<gene>
    <name evidence="1" type="ORF">HPA02_24070</name>
</gene>
<evidence type="ECO:0000313" key="2">
    <source>
        <dbReference type="Proteomes" id="UP000321275"/>
    </source>
</evidence>
<sequence length="55" mass="5906">MATERMPISAQARSMRTAISPRLAINNFVNTQALRGCVHGGHGEDCARGQPDPLT</sequence>
<evidence type="ECO:0000313" key="1">
    <source>
        <dbReference type="EMBL" id="GEK48124.1"/>
    </source>
</evidence>
<name>A0A510X9P8_9GAMM</name>
<protein>
    <submittedName>
        <fullName evidence="1">Uncharacterized protein</fullName>
    </submittedName>
</protein>
<keyword evidence="2" id="KW-1185">Reference proteome</keyword>
<organism evidence="1 2">
    <name type="scientific">Bisbaumannia pacifica</name>
    <dbReference type="NCBI Taxonomy" id="77098"/>
    <lineage>
        <taxon>Bacteria</taxon>
        <taxon>Pseudomonadati</taxon>
        <taxon>Pseudomonadota</taxon>
        <taxon>Gammaproteobacteria</taxon>
        <taxon>Oceanospirillales</taxon>
        <taxon>Halomonadaceae</taxon>
        <taxon>Bisbaumannia</taxon>
    </lineage>
</organism>
<dbReference type="EMBL" id="BJUK01000028">
    <property type="protein sequence ID" value="GEK48124.1"/>
    <property type="molecule type" value="Genomic_DNA"/>
</dbReference>